<dbReference type="GeneTree" id="ENSGT00390000016876"/>
<evidence type="ECO:0000256" key="1">
    <source>
        <dbReference type="ARBA" id="ARBA00004173"/>
    </source>
</evidence>
<keyword evidence="16" id="KW-1267">Proteomics identification</keyword>
<comment type="similarity">
    <text evidence="2">Belongs to the mitochondrion-specific ribosomal protein mS39 family.</text>
</comment>
<dbReference type="GO" id="GO:0006417">
    <property type="term" value="P:regulation of translation"/>
    <property type="evidence" value="ECO:0007669"/>
    <property type="project" value="UniProtKB-KW"/>
</dbReference>
<dbReference type="Pfam" id="PF22330">
    <property type="entry name" value="Rib_mS39_PPR"/>
    <property type="match status" value="1"/>
</dbReference>
<keyword evidence="3" id="KW-0699">rRNA-binding</keyword>
<dbReference type="PANTHER" id="PTHR16276">
    <property type="entry name" value="PENTATRICOPEPTIDE REPEAT DOMAIN-CONTAINING PROTEIN 3"/>
    <property type="match status" value="1"/>
</dbReference>
<name>A0A8I5ZK99_RAT</name>
<reference evidence="13" key="3">
    <citation type="submission" date="2025-09" db="UniProtKB">
        <authorList>
            <consortium name="Ensembl"/>
        </authorList>
    </citation>
    <scope>IDENTIFICATION</scope>
    <source>
        <strain evidence="13">Brown Norway</strain>
    </source>
</reference>
<keyword evidence="4" id="KW-0677">Repeat</keyword>
<evidence type="ECO:0000256" key="5">
    <source>
        <dbReference type="ARBA" id="ARBA00022845"/>
    </source>
</evidence>
<reference evidence="13" key="2">
    <citation type="submission" date="2025-08" db="UniProtKB">
        <authorList>
            <consortium name="Ensembl"/>
        </authorList>
    </citation>
    <scope>IDENTIFICATION</scope>
    <source>
        <strain evidence="13">Brown Norway</strain>
    </source>
</reference>
<dbReference type="RGD" id="1565582">
    <property type="gene designation" value="Ptcd3"/>
</dbReference>
<evidence type="ECO:0000256" key="9">
    <source>
        <dbReference type="ARBA" id="ARBA00023128"/>
    </source>
</evidence>
<dbReference type="Proteomes" id="UP000002494">
    <property type="component" value="Chromosome 4"/>
</dbReference>
<accession>A0A8I5ZK99</accession>
<dbReference type="Ensembl" id="ENSRNOT00000117113.2">
    <property type="protein sequence ID" value="ENSRNOP00000077319.1"/>
    <property type="gene ID" value="ENSRNOG00000009484.9"/>
</dbReference>
<evidence type="ECO:0000256" key="2">
    <source>
        <dbReference type="ARBA" id="ARBA00008551"/>
    </source>
</evidence>
<dbReference type="GO" id="GO:0043024">
    <property type="term" value="F:ribosomal small subunit binding"/>
    <property type="evidence" value="ECO:0007669"/>
    <property type="project" value="InterPro"/>
</dbReference>
<dbReference type="InterPro" id="IPR002885">
    <property type="entry name" value="PPR_rpt"/>
</dbReference>
<keyword evidence="5" id="KW-0810">Translation regulation</keyword>
<dbReference type="AlphaFoldDB" id="A0A8I5ZK99"/>
<dbReference type="Pfam" id="PF13812">
    <property type="entry name" value="PPR_3"/>
    <property type="match status" value="2"/>
</dbReference>
<gene>
    <name evidence="13 15" type="primary">Ptcd3</name>
</gene>
<dbReference type="GO" id="GO:0005840">
    <property type="term" value="C:ribosome"/>
    <property type="evidence" value="ECO:0007669"/>
    <property type="project" value="UniProtKB-KW"/>
</dbReference>
<protein>
    <recommendedName>
        <fullName evidence="11">Small ribosomal subunit protein mS39</fullName>
    </recommendedName>
</protein>
<evidence type="ECO:0000256" key="3">
    <source>
        <dbReference type="ARBA" id="ARBA00022730"/>
    </source>
</evidence>
<comment type="subcellular location">
    <subcellularLocation>
        <location evidence="1">Mitochondrion</location>
    </subcellularLocation>
</comment>
<dbReference type="GO" id="GO:0005739">
    <property type="term" value="C:mitochondrion"/>
    <property type="evidence" value="ECO:0007669"/>
    <property type="project" value="UniProtKB-SubCell"/>
</dbReference>
<dbReference type="InterPro" id="IPR055063">
    <property type="entry name" value="Rib_mS39_PPR"/>
</dbReference>
<organism evidence="13 14">
    <name type="scientific">Rattus norvegicus</name>
    <name type="common">Rat</name>
    <dbReference type="NCBI Taxonomy" id="10116"/>
    <lineage>
        <taxon>Eukaryota</taxon>
        <taxon>Metazoa</taxon>
        <taxon>Chordata</taxon>
        <taxon>Craniata</taxon>
        <taxon>Vertebrata</taxon>
        <taxon>Euteleostomi</taxon>
        <taxon>Mammalia</taxon>
        <taxon>Eutheria</taxon>
        <taxon>Euarchontoglires</taxon>
        <taxon>Glires</taxon>
        <taxon>Rodentia</taxon>
        <taxon>Myomorpha</taxon>
        <taxon>Muroidea</taxon>
        <taxon>Muridae</taxon>
        <taxon>Murinae</taxon>
        <taxon>Rattus</taxon>
    </lineage>
</organism>
<evidence type="ECO:0000256" key="12">
    <source>
        <dbReference type="SAM" id="MobiDB-lite"/>
    </source>
</evidence>
<proteinExistence type="evidence at protein level"/>
<dbReference type="Gene3D" id="1.25.40.10">
    <property type="entry name" value="Tetratricopeptide repeat domain"/>
    <property type="match status" value="1"/>
</dbReference>
<dbReference type="GO" id="GO:1990904">
    <property type="term" value="C:ribonucleoprotein complex"/>
    <property type="evidence" value="ECO:0007669"/>
    <property type="project" value="UniProtKB-KW"/>
</dbReference>
<evidence type="ECO:0007829" key="16">
    <source>
        <dbReference type="PeptideAtlas" id="A0A8I5ZK99"/>
    </source>
</evidence>
<evidence type="ECO:0000256" key="7">
    <source>
        <dbReference type="ARBA" id="ARBA00022946"/>
    </source>
</evidence>
<feature type="compositionally biased region" description="Acidic residues" evidence="12">
    <location>
        <begin position="723"/>
        <end position="735"/>
    </location>
</feature>
<evidence type="ECO:0000256" key="4">
    <source>
        <dbReference type="ARBA" id="ARBA00022737"/>
    </source>
</evidence>
<feature type="region of interest" description="Disordered" evidence="12">
    <location>
        <begin position="711"/>
        <end position="735"/>
    </location>
</feature>
<evidence type="ECO:0000256" key="8">
    <source>
        <dbReference type="ARBA" id="ARBA00022980"/>
    </source>
</evidence>
<dbReference type="GO" id="GO:0019843">
    <property type="term" value="F:rRNA binding"/>
    <property type="evidence" value="ECO:0007669"/>
    <property type="project" value="UniProtKB-KW"/>
</dbReference>
<evidence type="ECO:0000256" key="6">
    <source>
        <dbReference type="ARBA" id="ARBA00022884"/>
    </source>
</evidence>
<dbReference type="InterPro" id="IPR037387">
    <property type="entry name" value="PTCD3"/>
</dbReference>
<reference evidence="13" key="1">
    <citation type="submission" date="2024-01" db="EMBL/GenBank/DDBJ databases">
        <title>GRCr8: a new rat reference genome assembly contstructed from accurate long reads and long range scaffolding.</title>
        <authorList>
            <person name="Doris P.A."/>
            <person name="Kalbfleisch T."/>
            <person name="Li K."/>
            <person name="Howe K."/>
            <person name="Wood J."/>
        </authorList>
    </citation>
    <scope>NUCLEOTIDE SEQUENCE [LARGE SCALE GENOMIC DNA]</scope>
    <source>
        <strain evidence="13">Brown Norway</strain>
    </source>
</reference>
<evidence type="ECO:0000256" key="10">
    <source>
        <dbReference type="ARBA" id="ARBA00023274"/>
    </source>
</evidence>
<evidence type="ECO:0000256" key="11">
    <source>
        <dbReference type="ARBA" id="ARBA00035134"/>
    </source>
</evidence>
<evidence type="ECO:0000313" key="14">
    <source>
        <dbReference type="Proteomes" id="UP000002494"/>
    </source>
</evidence>
<dbReference type="FunFam" id="1.25.40.10:FF:002139">
    <property type="entry name" value="Pentatricopeptide repeat domain 3"/>
    <property type="match status" value="1"/>
</dbReference>
<keyword evidence="14" id="KW-1185">Reference proteome</keyword>
<dbReference type="InterPro" id="IPR011990">
    <property type="entry name" value="TPR-like_helical_dom_sf"/>
</dbReference>
<dbReference type="AGR" id="RGD:1565582"/>
<keyword evidence="8" id="KW-0689">Ribosomal protein</keyword>
<keyword evidence="10" id="KW-0687">Ribonucleoprotein</keyword>
<keyword evidence="6" id="KW-0694">RNA-binding</keyword>
<evidence type="ECO:0000313" key="15">
    <source>
        <dbReference type="RGD" id="1565582"/>
    </source>
</evidence>
<dbReference type="GO" id="GO:0032543">
    <property type="term" value="P:mitochondrial translation"/>
    <property type="evidence" value="ECO:0007669"/>
    <property type="project" value="InterPro"/>
</dbReference>
<keyword evidence="9" id="KW-0496">Mitochondrion</keyword>
<keyword evidence="7" id="KW-0809">Transit peptide</keyword>
<sequence>MFHASPASRPCRRRAFPTCSARSSKMAAAAAARCLPFRSGLVLLRTTRETGVYEPKLCCRFYPGSESLPKVEGTDITGIFKTMENRIFLNEKTLYFFDPTAAPYVFQDDPYLIPTSAMESRSFLLAKKSGETAAKFIINSHPKYFQKDIAEPHIPCLMPEYLEPQIEGVSEAALKERVKLKRVKASVDIFDQLLQAGTTVSLETTNSLLDLLCYYGDQEPPADYPFQQTEHLENLEEAAEENNQTPRMESGLWKYVKYETLCYGNFTVHEKYAAVSSGVHRAYAQALNLYTELLNNRLSADVYTFNALIEAKTFIPNEKFEEKWNDILDLLRHMVAQKVKPNLQTFNTTLKCLRKFHSLGRLPALQILREMKHIGIEPSLATYHHIIHLFYPRGSSIKIPSLIIYDIMNELEGRTFSPQDLDDDKFFQSAMTVCSSLRDLELAYQLHGLLNTGDNRKLIGPDSQRKAYYSKFFSLICSLEQIDVTLKWYKDLIPSVFLPHSQIFIGLLQAVDVANRLEMVPQIWKDSKEYGHTFRGALREEVLMLMARDKHSPELQVAFADCAADIKSTYENQDARQTALDWPANPLHYIAFLFLRGGRTQEAWEVDHTMKQAVMIGAGVRTSAESWELNVCALPLSCMWKMLTLFRKHNKIPRNELLEEFMDTAKASSSTTLAIEVVRLASAFSLPISESLAQRVMMDFTVDPEQKEALSNLTALNSSDGESSSDSDSDISENK</sequence>
<evidence type="ECO:0000313" key="13">
    <source>
        <dbReference type="Ensembl" id="ENSRNOP00000077319.1"/>
    </source>
</evidence>
<dbReference type="PANTHER" id="PTHR16276:SF1">
    <property type="entry name" value="SMALL RIBOSOMAL SUBUNIT PROTEIN MS39"/>
    <property type="match status" value="1"/>
</dbReference>